<evidence type="ECO:0000313" key="1">
    <source>
        <dbReference type="EMBL" id="BAU28253.1"/>
    </source>
</evidence>
<name>A0A0U5BC01_9BACL</name>
<dbReference type="Pfam" id="PF10850">
    <property type="entry name" value="DUF2653"/>
    <property type="match status" value="1"/>
</dbReference>
<dbReference type="RefSeq" id="WP_096466022.1">
    <property type="nucleotide sequence ID" value="NZ_AP017312.1"/>
</dbReference>
<reference evidence="1 2" key="1">
    <citation type="submission" date="2015-12" db="EMBL/GenBank/DDBJ databases">
        <title>Genome sequence of Aneurinibacillus soli.</title>
        <authorList>
            <person name="Lee J.S."/>
            <person name="Lee K.C."/>
            <person name="Kim K.K."/>
            <person name="Lee B.W."/>
        </authorList>
    </citation>
    <scope>NUCLEOTIDE SEQUENCE [LARGE SCALE GENOMIC DNA]</scope>
    <source>
        <strain evidence="1 2">CB4</strain>
    </source>
</reference>
<proteinExistence type="predicted"/>
<protein>
    <submittedName>
        <fullName evidence="1">Uncharacterized protein</fullName>
    </submittedName>
</protein>
<dbReference type="InterPro" id="IPR020516">
    <property type="entry name" value="Uncharacterised_YxcD"/>
</dbReference>
<sequence length="99" mass="11594">METITLYEQDLVNALCLLEAEKKQKDPSSFEVELMWDEEYGFSAEVTEDDRSRILIEANLIEAVRFWLRYQHGRDPFSARLELKLEEERGIVAYATYGA</sequence>
<dbReference type="OrthoDB" id="2360753at2"/>
<organism evidence="1 2">
    <name type="scientific">Aneurinibacillus soli</name>
    <dbReference type="NCBI Taxonomy" id="1500254"/>
    <lineage>
        <taxon>Bacteria</taxon>
        <taxon>Bacillati</taxon>
        <taxon>Bacillota</taxon>
        <taxon>Bacilli</taxon>
        <taxon>Bacillales</taxon>
        <taxon>Paenibacillaceae</taxon>
        <taxon>Aneurinibacillus group</taxon>
        <taxon>Aneurinibacillus</taxon>
    </lineage>
</organism>
<accession>A0A0U5BC01</accession>
<gene>
    <name evidence="1" type="ORF">CB4_02427</name>
</gene>
<dbReference type="Proteomes" id="UP000217696">
    <property type="component" value="Chromosome"/>
</dbReference>
<dbReference type="EMBL" id="AP017312">
    <property type="protein sequence ID" value="BAU28253.1"/>
    <property type="molecule type" value="Genomic_DNA"/>
</dbReference>
<evidence type="ECO:0000313" key="2">
    <source>
        <dbReference type="Proteomes" id="UP000217696"/>
    </source>
</evidence>
<dbReference type="AlphaFoldDB" id="A0A0U5BC01"/>
<keyword evidence="2" id="KW-1185">Reference proteome</keyword>
<dbReference type="KEGG" id="asoc:CB4_02427"/>